<dbReference type="RefSeq" id="WP_326840144.1">
    <property type="nucleotide sequence ID" value="NZ_SVNY01000002.1"/>
</dbReference>
<evidence type="ECO:0000313" key="2">
    <source>
        <dbReference type="EMBL" id="MBE6833007.1"/>
    </source>
</evidence>
<evidence type="ECO:0000256" key="1">
    <source>
        <dbReference type="SAM" id="Phobius"/>
    </source>
</evidence>
<proteinExistence type="predicted"/>
<protein>
    <submittedName>
        <fullName evidence="2">Uncharacterized protein</fullName>
    </submittedName>
</protein>
<name>A0A928KX44_9FIRM</name>
<keyword evidence="1" id="KW-0472">Membrane</keyword>
<dbReference type="Proteomes" id="UP000754750">
    <property type="component" value="Unassembled WGS sequence"/>
</dbReference>
<gene>
    <name evidence="2" type="ORF">E7512_05405</name>
</gene>
<dbReference type="EMBL" id="SVNY01000002">
    <property type="protein sequence ID" value="MBE6833007.1"/>
    <property type="molecule type" value="Genomic_DNA"/>
</dbReference>
<keyword evidence="1" id="KW-0812">Transmembrane</keyword>
<dbReference type="AlphaFoldDB" id="A0A928KX44"/>
<comment type="caution">
    <text evidence="2">The sequence shown here is derived from an EMBL/GenBank/DDBJ whole genome shotgun (WGS) entry which is preliminary data.</text>
</comment>
<organism evidence="2 3">
    <name type="scientific">Faecalispora sporosphaeroides</name>
    <dbReference type="NCBI Taxonomy" id="1549"/>
    <lineage>
        <taxon>Bacteria</taxon>
        <taxon>Bacillati</taxon>
        <taxon>Bacillota</taxon>
        <taxon>Clostridia</taxon>
        <taxon>Eubacteriales</taxon>
        <taxon>Oscillospiraceae</taxon>
        <taxon>Faecalispora</taxon>
    </lineage>
</organism>
<keyword evidence="1" id="KW-1133">Transmembrane helix</keyword>
<feature type="transmembrane region" description="Helical" evidence="1">
    <location>
        <begin position="12"/>
        <end position="33"/>
    </location>
</feature>
<evidence type="ECO:0000313" key="3">
    <source>
        <dbReference type="Proteomes" id="UP000754750"/>
    </source>
</evidence>
<sequence>MKRAVRIHPFFIEILFVIFFLAVSSVAVLQIYVATNTAAKKNTDTQFAMAAAQTAAETLHAVKSPADAEQALGEKETTERGEVFLTRYDESWVPVSSGGVYCAEKQLESSPAEAGTIITLRISVYSEKSHEKKELFSLTSQRYFPSSGSEQEGA</sequence>
<reference evidence="2" key="1">
    <citation type="submission" date="2019-04" db="EMBL/GenBank/DDBJ databases">
        <title>Evolution of Biomass-Degrading Anaerobic Consortia Revealed by Metagenomics.</title>
        <authorList>
            <person name="Peng X."/>
        </authorList>
    </citation>
    <scope>NUCLEOTIDE SEQUENCE</scope>
    <source>
        <strain evidence="2">SIG551</strain>
    </source>
</reference>
<accession>A0A928KX44</accession>